<protein>
    <submittedName>
        <fullName evidence="1">Uncharacterized protein</fullName>
    </submittedName>
</protein>
<reference evidence="1 2" key="1">
    <citation type="journal article" date="2020" name="Cell">
        <title>Large-Scale Comparative Analyses of Tick Genomes Elucidate Their Genetic Diversity and Vector Capacities.</title>
        <authorList>
            <consortium name="Tick Genome and Microbiome Consortium (TIGMIC)"/>
            <person name="Jia N."/>
            <person name="Wang J."/>
            <person name="Shi W."/>
            <person name="Du L."/>
            <person name="Sun Y."/>
            <person name="Zhan W."/>
            <person name="Jiang J.F."/>
            <person name="Wang Q."/>
            <person name="Zhang B."/>
            <person name="Ji P."/>
            <person name="Bell-Sakyi L."/>
            <person name="Cui X.M."/>
            <person name="Yuan T.T."/>
            <person name="Jiang B.G."/>
            <person name="Yang W.F."/>
            <person name="Lam T.T."/>
            <person name="Chang Q.C."/>
            <person name="Ding S.J."/>
            <person name="Wang X.J."/>
            <person name="Zhu J.G."/>
            <person name="Ruan X.D."/>
            <person name="Zhao L."/>
            <person name="Wei J.T."/>
            <person name="Ye R.Z."/>
            <person name="Que T.C."/>
            <person name="Du C.H."/>
            <person name="Zhou Y.H."/>
            <person name="Cheng J.X."/>
            <person name="Dai P.F."/>
            <person name="Guo W.B."/>
            <person name="Han X.H."/>
            <person name="Huang E.J."/>
            <person name="Li L.F."/>
            <person name="Wei W."/>
            <person name="Gao Y.C."/>
            <person name="Liu J.Z."/>
            <person name="Shao H.Z."/>
            <person name="Wang X."/>
            <person name="Wang C.C."/>
            <person name="Yang T.C."/>
            <person name="Huo Q.B."/>
            <person name="Li W."/>
            <person name="Chen H.Y."/>
            <person name="Chen S.E."/>
            <person name="Zhou L.G."/>
            <person name="Ni X.B."/>
            <person name="Tian J.H."/>
            <person name="Sheng Y."/>
            <person name="Liu T."/>
            <person name="Pan Y.S."/>
            <person name="Xia L.Y."/>
            <person name="Li J."/>
            <person name="Zhao F."/>
            <person name="Cao W.C."/>
        </authorList>
    </citation>
    <scope>NUCLEOTIDE SEQUENCE [LARGE SCALE GENOMIC DNA]</scope>
    <source>
        <strain evidence="1">Iper-2018</strain>
    </source>
</reference>
<dbReference type="Proteomes" id="UP000805193">
    <property type="component" value="Unassembled WGS sequence"/>
</dbReference>
<evidence type="ECO:0000313" key="2">
    <source>
        <dbReference type="Proteomes" id="UP000805193"/>
    </source>
</evidence>
<proteinExistence type="predicted"/>
<organism evidence="1 2">
    <name type="scientific">Ixodes persulcatus</name>
    <name type="common">Taiga tick</name>
    <dbReference type="NCBI Taxonomy" id="34615"/>
    <lineage>
        <taxon>Eukaryota</taxon>
        <taxon>Metazoa</taxon>
        <taxon>Ecdysozoa</taxon>
        <taxon>Arthropoda</taxon>
        <taxon>Chelicerata</taxon>
        <taxon>Arachnida</taxon>
        <taxon>Acari</taxon>
        <taxon>Parasitiformes</taxon>
        <taxon>Ixodida</taxon>
        <taxon>Ixodoidea</taxon>
        <taxon>Ixodidae</taxon>
        <taxon>Ixodinae</taxon>
        <taxon>Ixodes</taxon>
    </lineage>
</organism>
<sequence>MAFGNQGIEIRDVAQKLEASGEVSTAHTPAGASSFSFKAVVRKENKSEQLSVFVGVDPKAQVERYDRKVKTKVNVECPNIIVQYNLHMGGAVLLDGVMRRYKVLMRSRK</sequence>
<name>A0AC60PWU9_IXOPE</name>
<keyword evidence="2" id="KW-1185">Reference proteome</keyword>
<accession>A0AC60PWU9</accession>
<gene>
    <name evidence="1" type="ORF">HPB47_027100</name>
</gene>
<dbReference type="EMBL" id="JABSTQ010009805">
    <property type="protein sequence ID" value="KAG0425765.1"/>
    <property type="molecule type" value="Genomic_DNA"/>
</dbReference>
<evidence type="ECO:0000313" key="1">
    <source>
        <dbReference type="EMBL" id="KAG0425765.1"/>
    </source>
</evidence>
<comment type="caution">
    <text evidence="1">The sequence shown here is derived from an EMBL/GenBank/DDBJ whole genome shotgun (WGS) entry which is preliminary data.</text>
</comment>